<evidence type="ECO:0000256" key="3">
    <source>
        <dbReference type="ARBA" id="ARBA00015684"/>
    </source>
</evidence>
<keyword evidence="12" id="KW-1185">Reference proteome</keyword>
<dbReference type="InterPro" id="IPR011989">
    <property type="entry name" value="ARM-like"/>
</dbReference>
<dbReference type="Gene3D" id="1.25.10.10">
    <property type="entry name" value="Leucine-rich Repeat Variant"/>
    <property type="match status" value="1"/>
</dbReference>
<feature type="compositionally biased region" description="Basic and acidic residues" evidence="7">
    <location>
        <begin position="942"/>
        <end position="955"/>
    </location>
</feature>
<dbReference type="InterPro" id="IPR016642">
    <property type="entry name" value="26S_Psome_Rpn2"/>
</dbReference>
<keyword evidence="4" id="KW-0677">Repeat</keyword>
<dbReference type="Pfam" id="PF13646">
    <property type="entry name" value="HEAT_2"/>
    <property type="match status" value="1"/>
</dbReference>
<protein>
    <recommendedName>
        <fullName evidence="3 6">26S proteasome regulatory subunit RPN2</fullName>
    </recommendedName>
</protein>
<reference evidence="11" key="1">
    <citation type="submission" date="2022-07" db="EMBL/GenBank/DDBJ databases">
        <title>Phylogenomic reconstructions and comparative analyses of Kickxellomycotina fungi.</title>
        <authorList>
            <person name="Reynolds N.K."/>
            <person name="Stajich J.E."/>
            <person name="Barry K."/>
            <person name="Grigoriev I.V."/>
            <person name="Crous P."/>
            <person name="Smith M.E."/>
        </authorList>
    </citation>
    <scope>NUCLEOTIDE SEQUENCE</scope>
    <source>
        <strain evidence="11">NBRC 105413</strain>
    </source>
</reference>
<dbReference type="Pfam" id="PF21505">
    <property type="entry name" value="RPN2_N"/>
    <property type="match status" value="1"/>
</dbReference>
<evidence type="ECO:0000256" key="5">
    <source>
        <dbReference type="ARBA" id="ARBA00022942"/>
    </source>
</evidence>
<comment type="caution">
    <text evidence="11">The sequence shown here is derived from an EMBL/GenBank/DDBJ whole genome shotgun (WGS) entry which is preliminary data.</text>
</comment>
<accession>A0A9W7XHK6</accession>
<dbReference type="FunFam" id="1.25.10.10:FF:000017">
    <property type="entry name" value="26S proteasome non-ATPase regulatory subunit 1"/>
    <property type="match status" value="1"/>
</dbReference>
<dbReference type="InterPro" id="IPR040623">
    <property type="entry name" value="RPN2_C"/>
</dbReference>
<feature type="compositionally biased region" description="Basic and acidic residues" evidence="7">
    <location>
        <begin position="822"/>
        <end position="836"/>
    </location>
</feature>
<dbReference type="InterPro" id="IPR016024">
    <property type="entry name" value="ARM-type_fold"/>
</dbReference>
<sequence length="972" mass="105923">MSAEVEALTSASSLISLLDEEERELQYYGLAQLNAVTDRFWTEISDSISKIEILYEDESFEHRQLAALVASKIYFYLGEFDDALSFALGAGELFSLADSSKYVETMVNHAIDNYIKLRSSGSHVDARLEAVVERMIESCFSTKEYAQVIGIALESQRLDVLERALLSGDTKQLLAYVQNDCVDLISSIHLQTQVQELLVKVHMRFDEPEYEAICLCLSKLSKPERTAEILNLLIKDETNADRILSAYQIAFDLDANATQEFTKAVIAQLDSQQNVQQKKEEQEEEAEESSVVSKVKAILSGDETLKLHLDFLFQNNKTDLNILNRSCKLMDSRVSIAHNAITFANAFMHAGTTVDNFLRDNLEWLSRASSWSKFSATAALGVIHRGQIKHGFDLLQPYLPMDTTSASPFSEGGAFFALGLIHACHGSEKVIAYLQDALVTYQGQNAEILQHGACLGLGTAGMGSGSEEMTRALLTVLYSDSAISGEAAALALGLVMMGTNHEATLKDMLLYAKETVHEKIIRALSTGIGLVMFGRKQEADPLIERLLEEEDPLLRLGAVHTITMAYCGTGDNNAIRKLLHLAVSDVKDDIRRAAVTGLGFILLRSPEQVPRMVELLSESYNPHVRVGSALALGISCAGTGSKAAIAILEPMLKDAVDFVVEGASIALAFILIQQNDTYESKVADVRKRFAEVIETKSAEAVSKFGAAISQGIIDAGGRNVTIGLTTSDGQLNAPACAGMLLFTQFWYWFPLAHFLALSFTPTALIAVNKDLKMPNISLTCNARKSMFAYPPKVEQPVIQAPTKIATAILSTTAKVRRSAAKKASDEAEDPTSKTADEQENASASEPVSAKSEESSMDVDEGSSPGAGGAKGSKKTVRKTGSDTAFAVSNITRVLPYQEKYMKWPSGSRYVPVKPGKVSGVVLVKDTTPGEPEDFIASRISEATKEAEEEPKKEEATVSPPEPFEYPFDSQQA</sequence>
<dbReference type="PANTHER" id="PTHR10943">
    <property type="entry name" value="26S PROTEASOME NON-ATPASE REGULATORY SUBUNIT"/>
    <property type="match status" value="1"/>
</dbReference>
<evidence type="ECO:0000256" key="2">
    <source>
        <dbReference type="ARBA" id="ARBA00006308"/>
    </source>
</evidence>
<feature type="transmembrane region" description="Helical" evidence="8">
    <location>
        <begin position="745"/>
        <end position="767"/>
    </location>
</feature>
<dbReference type="GO" id="GO:0043161">
    <property type="term" value="P:proteasome-mediated ubiquitin-dependent protein catabolic process"/>
    <property type="evidence" value="ECO:0007669"/>
    <property type="project" value="TreeGrafter"/>
</dbReference>
<dbReference type="InterPro" id="IPR048570">
    <property type="entry name" value="PSMD1_RPN2_N"/>
</dbReference>
<evidence type="ECO:0000259" key="9">
    <source>
        <dbReference type="Pfam" id="PF18004"/>
    </source>
</evidence>
<keyword evidence="8" id="KW-0812">Transmembrane</keyword>
<dbReference type="GO" id="GO:0034515">
    <property type="term" value="C:proteasome storage granule"/>
    <property type="evidence" value="ECO:0007669"/>
    <property type="project" value="TreeGrafter"/>
</dbReference>
<keyword evidence="8" id="KW-0472">Membrane</keyword>
<evidence type="ECO:0000313" key="11">
    <source>
        <dbReference type="EMBL" id="KAJ1642658.1"/>
    </source>
</evidence>
<proteinExistence type="inferred from homology"/>
<comment type="similarity">
    <text evidence="2 6">Belongs to the proteasome subunit S1 family.</text>
</comment>
<feature type="domain" description="26S proteasome non-ATPase regulatory subunit 1/RPN2 N-terminal" evidence="10">
    <location>
        <begin position="9"/>
        <end position="316"/>
    </location>
</feature>
<comment type="function">
    <text evidence="1 6">Acts as a regulatory subunit of the 26S proteasome which is involved in the ATP-dependent degradation of ubiquitinated proteins.</text>
</comment>
<feature type="domain" description="26S proteasome regulatory subunit RPN2 C-terminal" evidence="9">
    <location>
        <begin position="762"/>
        <end position="935"/>
    </location>
</feature>
<dbReference type="InterPro" id="IPR002015">
    <property type="entry name" value="Proteasome/cyclosome_rpt"/>
</dbReference>
<evidence type="ECO:0000256" key="6">
    <source>
        <dbReference type="PIRNR" id="PIRNR015947"/>
    </source>
</evidence>
<dbReference type="AlphaFoldDB" id="A0A9W7XHK6"/>
<dbReference type="GO" id="GO:0042176">
    <property type="term" value="P:regulation of protein catabolic process"/>
    <property type="evidence" value="ECO:0007669"/>
    <property type="project" value="UniProtKB-UniRule"/>
</dbReference>
<dbReference type="EMBL" id="JANBOH010000360">
    <property type="protein sequence ID" value="KAJ1642658.1"/>
    <property type="molecule type" value="Genomic_DNA"/>
</dbReference>
<evidence type="ECO:0000259" key="10">
    <source>
        <dbReference type="Pfam" id="PF21505"/>
    </source>
</evidence>
<feature type="region of interest" description="Disordered" evidence="7">
    <location>
        <begin position="819"/>
        <end position="879"/>
    </location>
</feature>
<dbReference type="GO" id="GO:0005634">
    <property type="term" value="C:nucleus"/>
    <property type="evidence" value="ECO:0007669"/>
    <property type="project" value="TreeGrafter"/>
</dbReference>
<gene>
    <name evidence="11" type="primary">RPN2_2</name>
    <name evidence="11" type="ORF">LPJ64_005515</name>
</gene>
<keyword evidence="5 6" id="KW-0647">Proteasome</keyword>
<dbReference type="Pfam" id="PF01851">
    <property type="entry name" value="PC_rep"/>
    <property type="match status" value="2"/>
</dbReference>
<dbReference type="PANTHER" id="PTHR10943:SF2">
    <property type="entry name" value="26S PROTEASOME NON-ATPASE REGULATORY SUBUNIT 1"/>
    <property type="match status" value="1"/>
</dbReference>
<dbReference type="PIRSF" id="PIRSF015947">
    <property type="entry name" value="26S_Psome_Rpn2"/>
    <property type="match status" value="1"/>
</dbReference>
<keyword evidence="8" id="KW-1133">Transmembrane helix</keyword>
<dbReference type="GO" id="GO:0008540">
    <property type="term" value="C:proteasome regulatory particle, base subcomplex"/>
    <property type="evidence" value="ECO:0007669"/>
    <property type="project" value="UniProtKB-UniRule"/>
</dbReference>
<evidence type="ECO:0000313" key="12">
    <source>
        <dbReference type="Proteomes" id="UP001145021"/>
    </source>
</evidence>
<dbReference type="Pfam" id="PF18004">
    <property type="entry name" value="RPN2_C"/>
    <property type="match status" value="1"/>
</dbReference>
<feature type="region of interest" description="Disordered" evidence="7">
    <location>
        <begin position="942"/>
        <end position="972"/>
    </location>
</feature>
<name>A0A9W7XHK6_9FUNG</name>
<dbReference type="SUPFAM" id="SSF48371">
    <property type="entry name" value="ARM repeat"/>
    <property type="match status" value="1"/>
</dbReference>
<organism evidence="11 12">
    <name type="scientific">Coemansia asiatica</name>
    <dbReference type="NCBI Taxonomy" id="1052880"/>
    <lineage>
        <taxon>Eukaryota</taxon>
        <taxon>Fungi</taxon>
        <taxon>Fungi incertae sedis</taxon>
        <taxon>Zoopagomycota</taxon>
        <taxon>Kickxellomycotina</taxon>
        <taxon>Kickxellomycetes</taxon>
        <taxon>Kickxellales</taxon>
        <taxon>Kickxellaceae</taxon>
        <taxon>Coemansia</taxon>
    </lineage>
</organism>
<dbReference type="GO" id="GO:0030234">
    <property type="term" value="F:enzyme regulator activity"/>
    <property type="evidence" value="ECO:0007669"/>
    <property type="project" value="UniProtKB-UniRule"/>
</dbReference>
<evidence type="ECO:0000256" key="8">
    <source>
        <dbReference type="SAM" id="Phobius"/>
    </source>
</evidence>
<evidence type="ECO:0000256" key="4">
    <source>
        <dbReference type="ARBA" id="ARBA00022737"/>
    </source>
</evidence>
<evidence type="ECO:0000256" key="1">
    <source>
        <dbReference type="ARBA" id="ARBA00002187"/>
    </source>
</evidence>
<dbReference type="Proteomes" id="UP001145021">
    <property type="component" value="Unassembled WGS sequence"/>
</dbReference>
<evidence type="ECO:0000256" key="7">
    <source>
        <dbReference type="SAM" id="MobiDB-lite"/>
    </source>
</evidence>